<dbReference type="FunFam" id="2.40.50.90:FF:000024">
    <property type="entry name" value="Chromosome 3 C3orf33 homolog"/>
    <property type="match status" value="1"/>
</dbReference>
<sequence>MAIAGIILFVRSVRLTSKFTSPMAIPVEFIRKRVKLRGRLRRVTEHGLEIEHVPVAGPLLPWRKEAPGVLLVKLAGVQLTEDGKAWLQRELQPSQHLWFQLLGKENSSLFCYLLVNKGGFFNVNLNEEILRRGLGKAVAVKGLDYNSKTYWKIHRKLLKAELTALKKGEGIWKEEYEKETYLAKFRDSWKEIWKKDSSSKPTGSDFNLKTQSYYDKFRSTYDTWKDNVNNFSLVLKFRELKSRLHRKG</sequence>
<comment type="subcellular location">
    <subcellularLocation>
        <location evidence="1">Membrane</location>
        <topology evidence="1">Single-pass membrane protein</topology>
    </subcellularLocation>
</comment>
<gene>
    <name evidence="7" type="primary">LOC105985588</name>
</gene>
<keyword evidence="5" id="KW-0472">Membrane</keyword>
<dbReference type="KEGG" id="dord:105985588"/>
<dbReference type="InterPro" id="IPR035437">
    <property type="entry name" value="SNase_OB-fold_sf"/>
</dbReference>
<keyword evidence="4" id="KW-0007">Acetylation</keyword>
<dbReference type="Proteomes" id="UP000081671">
    <property type="component" value="Unplaced"/>
</dbReference>
<evidence type="ECO:0000256" key="3">
    <source>
        <dbReference type="ARBA" id="ARBA00022989"/>
    </source>
</evidence>
<evidence type="ECO:0000256" key="4">
    <source>
        <dbReference type="ARBA" id="ARBA00022990"/>
    </source>
</evidence>
<dbReference type="InParanoid" id="A0A1S3F4U6"/>
<accession>A0A1S3F4U6</accession>
<dbReference type="SUPFAM" id="SSF50199">
    <property type="entry name" value="Staphylococcal nuclease"/>
    <property type="match status" value="1"/>
</dbReference>
<dbReference type="STRING" id="10020.ENSDORP00000016955"/>
<evidence type="ECO:0000256" key="2">
    <source>
        <dbReference type="ARBA" id="ARBA00022692"/>
    </source>
</evidence>
<dbReference type="Gene3D" id="2.40.50.90">
    <property type="match status" value="1"/>
</dbReference>
<evidence type="ECO:0000256" key="5">
    <source>
        <dbReference type="ARBA" id="ARBA00023136"/>
    </source>
</evidence>
<evidence type="ECO:0000313" key="7">
    <source>
        <dbReference type="RefSeq" id="XP_012871638.1"/>
    </source>
</evidence>
<dbReference type="OrthoDB" id="6220511at2759"/>
<dbReference type="RefSeq" id="XP_012871638.1">
    <property type="nucleotide sequence ID" value="XM_013016184.1"/>
</dbReference>
<keyword evidence="6" id="KW-1185">Reference proteome</keyword>
<evidence type="ECO:0000256" key="1">
    <source>
        <dbReference type="ARBA" id="ARBA00004167"/>
    </source>
</evidence>
<dbReference type="InterPro" id="IPR042421">
    <property type="entry name" value="C3orf33-like"/>
</dbReference>
<dbReference type="PANTHER" id="PTHR28434:SF1">
    <property type="entry name" value="PROTEIN C3ORF33"/>
    <property type="match status" value="1"/>
</dbReference>
<protein>
    <submittedName>
        <fullName evidence="7">Protein C3orf33 homolog</fullName>
    </submittedName>
</protein>
<dbReference type="GO" id="GO:0005615">
    <property type="term" value="C:extracellular space"/>
    <property type="evidence" value="ECO:0007669"/>
    <property type="project" value="TreeGrafter"/>
</dbReference>
<dbReference type="PANTHER" id="PTHR28434">
    <property type="entry name" value="PROTEIN C3ORF33"/>
    <property type="match status" value="1"/>
</dbReference>
<dbReference type="GO" id="GO:0016020">
    <property type="term" value="C:membrane"/>
    <property type="evidence" value="ECO:0007669"/>
    <property type="project" value="UniProtKB-SubCell"/>
</dbReference>
<evidence type="ECO:0000313" key="6">
    <source>
        <dbReference type="Proteomes" id="UP000081671"/>
    </source>
</evidence>
<keyword evidence="2" id="KW-0812">Transmembrane</keyword>
<reference evidence="7" key="1">
    <citation type="submission" date="2025-08" db="UniProtKB">
        <authorList>
            <consortium name="RefSeq"/>
        </authorList>
    </citation>
    <scope>IDENTIFICATION</scope>
    <source>
        <tissue evidence="7">Kidney</tissue>
    </source>
</reference>
<organism evidence="6 7">
    <name type="scientific">Dipodomys ordii</name>
    <name type="common">Ord's kangaroo rat</name>
    <dbReference type="NCBI Taxonomy" id="10020"/>
    <lineage>
        <taxon>Eukaryota</taxon>
        <taxon>Metazoa</taxon>
        <taxon>Chordata</taxon>
        <taxon>Craniata</taxon>
        <taxon>Vertebrata</taxon>
        <taxon>Euteleostomi</taxon>
        <taxon>Mammalia</taxon>
        <taxon>Eutheria</taxon>
        <taxon>Euarchontoglires</taxon>
        <taxon>Glires</taxon>
        <taxon>Rodentia</taxon>
        <taxon>Castorimorpha</taxon>
        <taxon>Heteromyidae</taxon>
        <taxon>Dipodomyinae</taxon>
        <taxon>Dipodomys</taxon>
    </lineage>
</organism>
<dbReference type="GeneID" id="105985588"/>
<dbReference type="FunCoup" id="A0A1S3F4U6">
    <property type="interactions" value="254"/>
</dbReference>
<name>A0A1S3F4U6_DIPOR</name>
<dbReference type="AlphaFoldDB" id="A0A1S3F4U6"/>
<proteinExistence type="predicted"/>
<keyword evidence="3" id="KW-1133">Transmembrane helix</keyword>